<proteinExistence type="predicted"/>
<sequence>MSIDLGILQNVIHVSRVFINLDIKETVDFLNKLQRTNIGSLISQIDDPTFDWKLLRTVLNLKSTNEEGVFFLVGKIMEVIDDPEWWYFSCVCGQAIIGDDNVFRCQSCSADVENFTRRKVNSPCYRGTLKILDVYGDASSFPTPPTATACNDIMVGTVFTPIFPNYIPYAHVQDYKNQVLPVFRYSWMLLRIYLMMLSLSRSGLMHLEIWSLEALCLLQEPRNGSSSPVSLCGTPISHVADIYYRFSCGLECVNAIPSYRLKVLVSHPNGNNFFILDDAEVSQIVNIECSDFLQDKPMVSNATSDVPSTSRLAVNSVSPKSVCSSGSPFPDAVTIGEELEAHFGKPKIDEPPAKMDETSG</sequence>
<dbReference type="InterPro" id="IPR012340">
    <property type="entry name" value="NA-bd_OB-fold"/>
</dbReference>
<name>A0ABU6SB08_9FABA</name>
<dbReference type="Gene3D" id="2.40.50.140">
    <property type="entry name" value="Nucleic acid-binding proteins"/>
    <property type="match status" value="1"/>
</dbReference>
<gene>
    <name evidence="1" type="ORF">PIB30_027949</name>
</gene>
<dbReference type="EMBL" id="JASCZI010060524">
    <property type="protein sequence ID" value="MED6133410.1"/>
    <property type="molecule type" value="Genomic_DNA"/>
</dbReference>
<comment type="caution">
    <text evidence="1">The sequence shown here is derived from an EMBL/GenBank/DDBJ whole genome shotgun (WGS) entry which is preliminary data.</text>
</comment>
<evidence type="ECO:0000313" key="1">
    <source>
        <dbReference type="EMBL" id="MED6133410.1"/>
    </source>
</evidence>
<protein>
    <recommendedName>
        <fullName evidence="3">Replication factor A C-terminal domain-containing protein</fullName>
    </recommendedName>
</protein>
<accession>A0ABU6SB08</accession>
<organism evidence="1 2">
    <name type="scientific">Stylosanthes scabra</name>
    <dbReference type="NCBI Taxonomy" id="79078"/>
    <lineage>
        <taxon>Eukaryota</taxon>
        <taxon>Viridiplantae</taxon>
        <taxon>Streptophyta</taxon>
        <taxon>Embryophyta</taxon>
        <taxon>Tracheophyta</taxon>
        <taxon>Spermatophyta</taxon>
        <taxon>Magnoliopsida</taxon>
        <taxon>eudicotyledons</taxon>
        <taxon>Gunneridae</taxon>
        <taxon>Pentapetalae</taxon>
        <taxon>rosids</taxon>
        <taxon>fabids</taxon>
        <taxon>Fabales</taxon>
        <taxon>Fabaceae</taxon>
        <taxon>Papilionoideae</taxon>
        <taxon>50 kb inversion clade</taxon>
        <taxon>dalbergioids sensu lato</taxon>
        <taxon>Dalbergieae</taxon>
        <taxon>Pterocarpus clade</taxon>
        <taxon>Stylosanthes</taxon>
    </lineage>
</organism>
<dbReference type="Proteomes" id="UP001341840">
    <property type="component" value="Unassembled WGS sequence"/>
</dbReference>
<reference evidence="1 2" key="1">
    <citation type="journal article" date="2023" name="Plants (Basel)">
        <title>Bridging the Gap: Combining Genomics and Transcriptomics Approaches to Understand Stylosanthes scabra, an Orphan Legume from the Brazilian Caatinga.</title>
        <authorList>
            <person name="Ferreira-Neto J.R.C."/>
            <person name="da Silva M.D."/>
            <person name="Binneck E."/>
            <person name="de Melo N.F."/>
            <person name="da Silva R.H."/>
            <person name="de Melo A.L.T.M."/>
            <person name="Pandolfi V."/>
            <person name="Bustamante F.O."/>
            <person name="Brasileiro-Vidal A.C."/>
            <person name="Benko-Iseppon A.M."/>
        </authorList>
    </citation>
    <scope>NUCLEOTIDE SEQUENCE [LARGE SCALE GENOMIC DNA]</scope>
    <source>
        <tissue evidence="1">Leaves</tissue>
    </source>
</reference>
<evidence type="ECO:0008006" key="3">
    <source>
        <dbReference type="Google" id="ProtNLM"/>
    </source>
</evidence>
<evidence type="ECO:0000313" key="2">
    <source>
        <dbReference type="Proteomes" id="UP001341840"/>
    </source>
</evidence>
<keyword evidence="2" id="KW-1185">Reference proteome</keyword>